<evidence type="ECO:0000256" key="4">
    <source>
        <dbReference type="ARBA" id="ARBA00011245"/>
    </source>
</evidence>
<dbReference type="InterPro" id="IPR002301">
    <property type="entry name" value="Ile-tRNA-ligase"/>
</dbReference>
<comment type="cofactor">
    <cofactor evidence="1 15">
        <name>Zn(2+)</name>
        <dbReference type="ChEBI" id="CHEBI:29105"/>
    </cofactor>
</comment>
<evidence type="ECO:0000256" key="1">
    <source>
        <dbReference type="ARBA" id="ARBA00001947"/>
    </source>
</evidence>
<dbReference type="InterPro" id="IPR033709">
    <property type="entry name" value="Anticodon_Ile_ABEc"/>
</dbReference>
<evidence type="ECO:0000256" key="10">
    <source>
        <dbReference type="ARBA" id="ARBA00022840"/>
    </source>
</evidence>
<dbReference type="GO" id="GO:0008270">
    <property type="term" value="F:zinc ion binding"/>
    <property type="evidence" value="ECO:0007669"/>
    <property type="project" value="UniProtKB-UniRule"/>
</dbReference>
<keyword evidence="12 15" id="KW-0030">Aminoacyl-tRNA synthetase</keyword>
<dbReference type="Gene3D" id="3.90.740.10">
    <property type="entry name" value="Valyl/Leucyl/Isoleucyl-tRNA synthetase, editing domain"/>
    <property type="match status" value="1"/>
</dbReference>
<comment type="catalytic activity">
    <reaction evidence="14 15">
        <text>tRNA(Ile) + L-isoleucine + ATP = L-isoleucyl-tRNA(Ile) + AMP + diphosphate</text>
        <dbReference type="Rhea" id="RHEA:11060"/>
        <dbReference type="Rhea" id="RHEA-COMP:9666"/>
        <dbReference type="Rhea" id="RHEA-COMP:9695"/>
        <dbReference type="ChEBI" id="CHEBI:30616"/>
        <dbReference type="ChEBI" id="CHEBI:33019"/>
        <dbReference type="ChEBI" id="CHEBI:58045"/>
        <dbReference type="ChEBI" id="CHEBI:78442"/>
        <dbReference type="ChEBI" id="CHEBI:78528"/>
        <dbReference type="ChEBI" id="CHEBI:456215"/>
        <dbReference type="EC" id="6.1.1.5"/>
    </reaction>
</comment>
<dbReference type="GO" id="GO:0005524">
    <property type="term" value="F:ATP binding"/>
    <property type="evidence" value="ECO:0007669"/>
    <property type="project" value="UniProtKB-UniRule"/>
</dbReference>
<dbReference type="Pfam" id="PF00133">
    <property type="entry name" value="tRNA-synt_1"/>
    <property type="match status" value="1"/>
</dbReference>
<dbReference type="AlphaFoldDB" id="A0A6J4HJW0"/>
<evidence type="ECO:0000256" key="6">
    <source>
        <dbReference type="ARBA" id="ARBA00022598"/>
    </source>
</evidence>
<dbReference type="PRINTS" id="PR00984">
    <property type="entry name" value="TRNASYNTHILE"/>
</dbReference>
<dbReference type="InterPro" id="IPR009080">
    <property type="entry name" value="tRNAsynth_Ia_anticodon-bd"/>
</dbReference>
<dbReference type="GO" id="GO:0006428">
    <property type="term" value="P:isoleucyl-tRNA aminoacylation"/>
    <property type="evidence" value="ECO:0007669"/>
    <property type="project" value="UniProtKB-UniRule"/>
</dbReference>
<comment type="subcellular location">
    <subcellularLocation>
        <location evidence="2 15">Cytoplasm</location>
    </subcellularLocation>
</comment>
<evidence type="ECO:0000256" key="14">
    <source>
        <dbReference type="ARBA" id="ARBA00048359"/>
    </source>
</evidence>
<evidence type="ECO:0000259" key="16">
    <source>
        <dbReference type="Pfam" id="PF00133"/>
    </source>
</evidence>
<dbReference type="PANTHER" id="PTHR42780:SF1">
    <property type="entry name" value="ISOLEUCINE--TRNA LIGASE, CYTOPLASMIC"/>
    <property type="match status" value="1"/>
</dbReference>
<keyword evidence="11 15" id="KW-0648">Protein biosynthesis</keyword>
<feature type="short sequence motif" description="'HIGH' region" evidence="15">
    <location>
        <begin position="49"/>
        <end position="59"/>
    </location>
</feature>
<reference evidence="18" key="1">
    <citation type="submission" date="2020-02" db="EMBL/GenBank/DDBJ databases">
        <authorList>
            <person name="Meier V. D."/>
        </authorList>
    </citation>
    <scope>NUCLEOTIDE SEQUENCE</scope>
    <source>
        <strain evidence="18">AVDCRST_MAG10</strain>
    </source>
</reference>
<evidence type="ECO:0000256" key="2">
    <source>
        <dbReference type="ARBA" id="ARBA00004496"/>
    </source>
</evidence>
<dbReference type="NCBIfam" id="TIGR00392">
    <property type="entry name" value="ileS"/>
    <property type="match status" value="1"/>
</dbReference>
<dbReference type="Pfam" id="PF08264">
    <property type="entry name" value="Anticodon_1"/>
    <property type="match status" value="1"/>
</dbReference>
<dbReference type="GO" id="GO:0002161">
    <property type="term" value="F:aminoacyl-tRNA deacylase activity"/>
    <property type="evidence" value="ECO:0007669"/>
    <property type="project" value="InterPro"/>
</dbReference>
<keyword evidence="5 15" id="KW-0963">Cytoplasm</keyword>
<keyword evidence="8 15" id="KW-0547">Nucleotide-binding</keyword>
<sequence length="1032" mass="115047">MAFGPVDSQLDLVALEHRVLARWRESSLSDQVKELRKGAPPWIFYEGPPTANGKPGLHHVWARAFKDLFPRFQTMRGHDVPRKGGWDCHGLPVEIEVEKELGLTNKHQIEAFGIAEFNERCRESVKRYVQDWEVLTERAGVWIDTDDAYRTFDNTYIESVWWLVRQLWDKGLLYEGHRVSPYCPRCGTALSSHELGQPGVYRDVVDPAAYVRFPVVGGEVDLLVWTTTPWTLISNVAAAVGPDIEYVRVRAPEGGRDMVMAATRVAEGANIIERFFGRDLVGVRYRRPYDFLPLDTDSPDGGALRVVAADFVTTEEGSGIVHLAPAFGNDDMDVAKAEGLPVLNPVGPDGTFDERITPWAGRAVKEADREIIADLLQRGLLVMAQDYTHSYPHCWRCGTPLIYWAKTSWFVRTSDRQADLLRENEKINWHPEHIKHGRFGDWLLNNVDWALSRDRYWGTPLPIWRCGEGHITCIGSVEELSERSGLDLGRLDLHRPAVDEIPLPCSAEGCQETALRVTPVLDAWFDSGAMPSAQHHFPFGDQTRFTSSFPADFICEAIDQTRGWFYSLLAINTLVFDSTPYRSVVCLAHIVDQDGLKMSKSKGNVIDPWDIFENFGADALRWYFFSAGSPWTSRRVYEDGIRESTRKTLLTLWNVFSFFSTYADLDGWQPGDWTTNHVMDRWVLSQLRATITQVTDSLEGLDALGAATAIATFVDDLSNWYVRRSRARFWGGPGQPSDGGAHAVLYRCLVVTSQLLAPLCPFLADEMHRILTGSASVHLTDWPKAVGPPDTGLSAEMEAARRIVGLGRAARTDAGVRTRQPLRRALLLHPGAGLSDEVKEEVKAELNVRELEDVETLSDLMTWTVVPNFKVLGPRLGTRVNEVKAALAAADGSEVRRALERDGAVEIAGERLGPDDLDVRATRHEDFALAQEGGWAVALDLELDDDLRTEGVAREIARSVNDLRKLRDLALSDRIALTLEAGPRVAAAVAGHRRWISAQVLATELVIGTAGPDAAELDVDGEQLRVDLRVAG</sequence>
<protein>
    <recommendedName>
        <fullName evidence="15">Isoleucine--tRNA ligase</fullName>
        <ecNumber evidence="15">6.1.1.5</ecNumber>
    </recommendedName>
    <alternativeName>
        <fullName evidence="15">Isoleucyl-tRNA synthetase</fullName>
        <shortName evidence="15">IleRS</shortName>
    </alternativeName>
</protein>
<dbReference type="CDD" id="cd07961">
    <property type="entry name" value="Anticodon_Ia_Ile_ABEc"/>
    <property type="match status" value="1"/>
</dbReference>
<comment type="similarity">
    <text evidence="3 15">Belongs to the class-I aminoacyl-tRNA synthetase family. IleS type 2 subfamily.</text>
</comment>
<evidence type="ECO:0000259" key="17">
    <source>
        <dbReference type="Pfam" id="PF08264"/>
    </source>
</evidence>
<dbReference type="EMBL" id="CADCTB010000060">
    <property type="protein sequence ID" value="CAA9225989.1"/>
    <property type="molecule type" value="Genomic_DNA"/>
</dbReference>
<dbReference type="EC" id="6.1.1.5" evidence="15"/>
<comment type="domain">
    <text evidence="15">IleRS has two distinct active sites: one for aminoacylation and one for editing. The misactivated valine is translocated from the active site to the editing site, which sterically excludes the correctly activated isoleucine. The single editing site contains two valyl binding pockets, one specific for each substrate (Val-AMP or Val-tRNA(Ile)).</text>
</comment>
<dbReference type="GO" id="GO:0005737">
    <property type="term" value="C:cytoplasm"/>
    <property type="evidence" value="ECO:0007669"/>
    <property type="project" value="UniProtKB-SubCell"/>
</dbReference>
<keyword evidence="10 15" id="KW-0067">ATP-binding</keyword>
<dbReference type="SUPFAM" id="SSF50677">
    <property type="entry name" value="ValRS/IleRS/LeuRS editing domain"/>
    <property type="match status" value="1"/>
</dbReference>
<dbReference type="CDD" id="cd00818">
    <property type="entry name" value="IleRS_core"/>
    <property type="match status" value="1"/>
</dbReference>
<keyword evidence="9 15" id="KW-0862">Zinc</keyword>
<dbReference type="InterPro" id="IPR014729">
    <property type="entry name" value="Rossmann-like_a/b/a_fold"/>
</dbReference>
<dbReference type="InterPro" id="IPR002300">
    <property type="entry name" value="aa-tRNA-synth_Ia"/>
</dbReference>
<dbReference type="SUPFAM" id="SSF47323">
    <property type="entry name" value="Anticodon-binding domain of a subclass of class I aminoacyl-tRNA synthetases"/>
    <property type="match status" value="1"/>
</dbReference>
<dbReference type="SUPFAM" id="SSF52374">
    <property type="entry name" value="Nucleotidylyl transferase"/>
    <property type="match status" value="1"/>
</dbReference>
<organism evidence="18">
    <name type="scientific">uncultured Acidimicrobiales bacterium</name>
    <dbReference type="NCBI Taxonomy" id="310071"/>
    <lineage>
        <taxon>Bacteria</taxon>
        <taxon>Bacillati</taxon>
        <taxon>Actinomycetota</taxon>
        <taxon>Acidimicrobiia</taxon>
        <taxon>Acidimicrobiales</taxon>
        <taxon>environmental samples</taxon>
    </lineage>
</organism>
<dbReference type="PANTHER" id="PTHR42780">
    <property type="entry name" value="SOLEUCYL-TRNA SYNTHETASE"/>
    <property type="match status" value="1"/>
</dbReference>
<dbReference type="InterPro" id="IPR013155">
    <property type="entry name" value="M/V/L/I-tRNA-synth_anticd-bd"/>
</dbReference>
<evidence type="ECO:0000313" key="18">
    <source>
        <dbReference type="EMBL" id="CAA9225989.1"/>
    </source>
</evidence>
<dbReference type="GO" id="GO:0000049">
    <property type="term" value="F:tRNA binding"/>
    <property type="evidence" value="ECO:0007669"/>
    <property type="project" value="InterPro"/>
</dbReference>
<feature type="domain" description="Aminoacyl-tRNA synthetase class Ia" evidence="16">
    <location>
        <begin position="19"/>
        <end position="626"/>
    </location>
</feature>
<dbReference type="Gene3D" id="1.10.730.10">
    <property type="entry name" value="Isoleucyl-tRNA Synthetase, Domain 1"/>
    <property type="match status" value="1"/>
</dbReference>
<evidence type="ECO:0000256" key="11">
    <source>
        <dbReference type="ARBA" id="ARBA00022917"/>
    </source>
</evidence>
<feature type="short sequence motif" description="'KMSKS' region" evidence="15">
    <location>
        <begin position="597"/>
        <end position="601"/>
    </location>
</feature>
<keyword evidence="6 15" id="KW-0436">Ligase</keyword>
<evidence type="ECO:0000256" key="12">
    <source>
        <dbReference type="ARBA" id="ARBA00023146"/>
    </source>
</evidence>
<evidence type="ECO:0000256" key="3">
    <source>
        <dbReference type="ARBA" id="ARBA00007078"/>
    </source>
</evidence>
<evidence type="ECO:0000256" key="8">
    <source>
        <dbReference type="ARBA" id="ARBA00022741"/>
    </source>
</evidence>
<dbReference type="HAMAP" id="MF_02003">
    <property type="entry name" value="Ile_tRNA_synth_type2"/>
    <property type="match status" value="1"/>
</dbReference>
<dbReference type="InterPro" id="IPR009008">
    <property type="entry name" value="Val/Leu/Ile-tRNA-synth_edit"/>
</dbReference>
<comment type="function">
    <text evidence="13 15">Catalyzes the attachment of isoleucine to tRNA(Ile). As IleRS can inadvertently accommodate and process structurally similar amino acids such as valine, to avoid such errors it has two additional distinct tRNA(Ile)-dependent editing activities. One activity is designated as 'pretransfer' editing and involves the hydrolysis of activated Val-AMP. The other activity is designated 'posttransfer' editing and involves deacylation of mischarged Val-tRNA(Ile).</text>
</comment>
<gene>
    <name evidence="15" type="primary">ileS</name>
    <name evidence="18" type="ORF">AVDCRST_MAG10-918</name>
</gene>
<accession>A0A6J4HJW0</accession>
<evidence type="ECO:0000256" key="9">
    <source>
        <dbReference type="ARBA" id="ARBA00022833"/>
    </source>
</evidence>
<feature type="domain" description="Methionyl/Valyl/Leucyl/Isoleucyl-tRNA synthetase anticodon-binding" evidence="17">
    <location>
        <begin position="680"/>
        <end position="823"/>
    </location>
</feature>
<evidence type="ECO:0000256" key="13">
    <source>
        <dbReference type="ARBA" id="ARBA00025217"/>
    </source>
</evidence>
<proteinExistence type="inferred from homology"/>
<evidence type="ECO:0000256" key="7">
    <source>
        <dbReference type="ARBA" id="ARBA00022723"/>
    </source>
</evidence>
<name>A0A6J4HJW0_9ACTN</name>
<dbReference type="GO" id="GO:0004822">
    <property type="term" value="F:isoleucine-tRNA ligase activity"/>
    <property type="evidence" value="ECO:0007669"/>
    <property type="project" value="UniProtKB-UniRule"/>
</dbReference>
<dbReference type="FunFam" id="3.40.50.620:FF:000075">
    <property type="entry name" value="Isoleucine--tRNA ligase"/>
    <property type="match status" value="1"/>
</dbReference>
<evidence type="ECO:0000256" key="5">
    <source>
        <dbReference type="ARBA" id="ARBA00022490"/>
    </source>
</evidence>
<comment type="subunit">
    <text evidence="4 15">Monomer.</text>
</comment>
<keyword evidence="7 15" id="KW-0479">Metal-binding</keyword>
<dbReference type="Pfam" id="PF19302">
    <property type="entry name" value="DUF5915"/>
    <property type="match status" value="1"/>
</dbReference>
<dbReference type="Gene3D" id="3.40.50.620">
    <property type="entry name" value="HUPs"/>
    <property type="match status" value="2"/>
</dbReference>
<dbReference type="InterPro" id="IPR023586">
    <property type="entry name" value="Ile-tRNA-ligase_type2"/>
</dbReference>
<feature type="binding site" evidence="15">
    <location>
        <position position="600"/>
    </location>
    <ligand>
        <name>ATP</name>
        <dbReference type="ChEBI" id="CHEBI:30616"/>
    </ligand>
</feature>
<evidence type="ECO:0000256" key="15">
    <source>
        <dbReference type="HAMAP-Rule" id="MF_02003"/>
    </source>
</evidence>
<dbReference type="FunFam" id="3.40.50.620:FF:000063">
    <property type="entry name" value="Isoleucine--tRNA ligase"/>
    <property type="match status" value="1"/>
</dbReference>